<evidence type="ECO:0000256" key="1">
    <source>
        <dbReference type="SAM" id="Coils"/>
    </source>
</evidence>
<feature type="chain" id="PRO_5046921603" description="TMF family protein" evidence="2">
    <location>
        <begin position="22"/>
        <end position="385"/>
    </location>
</feature>
<sequence length="385" mass="40920">MNWKFLSIGLLLTAGAGSATAQSYILNDASATQTPGTFNISGTGIARRLVAVDTMQNNLTGNVLLGLHKHNAAWAGLRFGMGLINNETGTNGVGSNFAMWSYNDNATVRSNFLFVNRETGAVGIGTTTPVSRFHVQGFGNFFNVDTVQAGINIGAASNKRWALLRRASVEGATSYGFSIYEDNTGVSGGSGARLHIAPGGRVGIGTTSPESVLQLVSSGQTIKFGSGTNSSSYAFDLGVNDDGINFNNNSTARGFNFTNGNGQLVSIAPNGNVGIAASPATGYKLSVNGSALFTKAVVKAYANWPDFVFEEDYRLQPIEEVMLFVKEHKHLPGIPSAKEVAEKGQDLGEMNAKLLQKVEELTLYIAELKAEMKKEIDTLKAEKKQ</sequence>
<dbReference type="RefSeq" id="WP_341839475.1">
    <property type="nucleotide sequence ID" value="NZ_CP149792.1"/>
</dbReference>
<keyword evidence="2" id="KW-0732">Signal</keyword>
<accession>A0ABZ2Z050</accession>
<evidence type="ECO:0008006" key="5">
    <source>
        <dbReference type="Google" id="ProtNLM"/>
    </source>
</evidence>
<feature type="signal peptide" evidence="2">
    <location>
        <begin position="1"/>
        <end position="21"/>
    </location>
</feature>
<protein>
    <recommendedName>
        <fullName evidence="5">TMF family protein</fullName>
    </recommendedName>
</protein>
<gene>
    <name evidence="3" type="ORF">WJU22_17570</name>
</gene>
<dbReference type="EMBL" id="CP150096">
    <property type="protein sequence ID" value="WZN44707.1"/>
    <property type="molecule type" value="Genomic_DNA"/>
</dbReference>
<proteinExistence type="predicted"/>
<evidence type="ECO:0000256" key="2">
    <source>
        <dbReference type="SAM" id="SignalP"/>
    </source>
</evidence>
<reference evidence="3 4" key="1">
    <citation type="submission" date="2024-03" db="EMBL/GenBank/DDBJ databases">
        <title>Chitinophaga caseinilytica sp. nov., a casein hydrolysing bacterium isolated from forest soil.</title>
        <authorList>
            <person name="Lee D.S."/>
            <person name="Han D.M."/>
            <person name="Baek J.H."/>
            <person name="Choi D.G."/>
            <person name="Jeon J.H."/>
            <person name="Jeon C.O."/>
        </authorList>
    </citation>
    <scope>NUCLEOTIDE SEQUENCE [LARGE SCALE GENOMIC DNA]</scope>
    <source>
        <strain evidence="3 4">KACC 19118</strain>
    </source>
</reference>
<organism evidence="3 4">
    <name type="scientific">Chitinophaga caseinilytica</name>
    <dbReference type="NCBI Taxonomy" id="2267521"/>
    <lineage>
        <taxon>Bacteria</taxon>
        <taxon>Pseudomonadati</taxon>
        <taxon>Bacteroidota</taxon>
        <taxon>Chitinophagia</taxon>
        <taxon>Chitinophagales</taxon>
        <taxon>Chitinophagaceae</taxon>
        <taxon>Chitinophaga</taxon>
    </lineage>
</organism>
<feature type="coiled-coil region" evidence="1">
    <location>
        <begin position="351"/>
        <end position="385"/>
    </location>
</feature>
<keyword evidence="1" id="KW-0175">Coiled coil</keyword>
<evidence type="ECO:0000313" key="3">
    <source>
        <dbReference type="EMBL" id="WZN44707.1"/>
    </source>
</evidence>
<dbReference type="Proteomes" id="UP001449657">
    <property type="component" value="Chromosome"/>
</dbReference>
<evidence type="ECO:0000313" key="4">
    <source>
        <dbReference type="Proteomes" id="UP001449657"/>
    </source>
</evidence>
<name>A0ABZ2Z050_9BACT</name>
<keyword evidence="4" id="KW-1185">Reference proteome</keyword>